<keyword evidence="5" id="KW-1133">Transmembrane helix</keyword>
<evidence type="ECO:0000256" key="1">
    <source>
        <dbReference type="ARBA" id="ARBA00022679"/>
    </source>
</evidence>
<organism evidence="7 8">
    <name type="scientific">Pseudohalioglobus lutimaris</name>
    <dbReference type="NCBI Taxonomy" id="1737061"/>
    <lineage>
        <taxon>Bacteria</taxon>
        <taxon>Pseudomonadati</taxon>
        <taxon>Pseudomonadota</taxon>
        <taxon>Gammaproteobacteria</taxon>
        <taxon>Cellvibrionales</taxon>
        <taxon>Halieaceae</taxon>
        <taxon>Pseudohalioglobus</taxon>
    </lineage>
</organism>
<evidence type="ECO:0000256" key="3">
    <source>
        <dbReference type="ARBA" id="ARBA00022777"/>
    </source>
</evidence>
<dbReference type="PROSITE" id="PS00108">
    <property type="entry name" value="PROTEIN_KINASE_ST"/>
    <property type="match status" value="1"/>
</dbReference>
<dbReference type="RefSeq" id="WP_101517281.1">
    <property type="nucleotide sequence ID" value="NZ_PKUS01000002.1"/>
</dbReference>
<dbReference type="PROSITE" id="PS50011">
    <property type="entry name" value="PROTEIN_KINASE_DOM"/>
    <property type="match status" value="1"/>
</dbReference>
<keyword evidence="8" id="KW-1185">Reference proteome</keyword>
<keyword evidence="4" id="KW-0067">ATP-binding</keyword>
<dbReference type="GO" id="GO:0004674">
    <property type="term" value="F:protein serine/threonine kinase activity"/>
    <property type="evidence" value="ECO:0007669"/>
    <property type="project" value="TreeGrafter"/>
</dbReference>
<evidence type="ECO:0000256" key="5">
    <source>
        <dbReference type="SAM" id="Phobius"/>
    </source>
</evidence>
<reference evidence="7 8" key="1">
    <citation type="submission" date="2018-01" db="EMBL/GenBank/DDBJ databases">
        <title>The draft genome sequence of Halioglobus lutimaris HF004.</title>
        <authorList>
            <person name="Du Z.-J."/>
            <person name="Shi M.-J."/>
        </authorList>
    </citation>
    <scope>NUCLEOTIDE SEQUENCE [LARGE SCALE GENOMIC DNA]</scope>
    <source>
        <strain evidence="7 8">HF004</strain>
    </source>
</reference>
<dbReference type="OrthoDB" id="9801841at2"/>
<keyword evidence="5" id="KW-0812">Transmembrane</keyword>
<dbReference type="Proteomes" id="UP000235005">
    <property type="component" value="Unassembled WGS sequence"/>
</dbReference>
<evidence type="ECO:0000259" key="6">
    <source>
        <dbReference type="PROSITE" id="PS50011"/>
    </source>
</evidence>
<dbReference type="SMART" id="SM00220">
    <property type="entry name" value="S_TKc"/>
    <property type="match status" value="1"/>
</dbReference>
<dbReference type="Gene3D" id="1.10.510.10">
    <property type="entry name" value="Transferase(Phosphotransferase) domain 1"/>
    <property type="match status" value="1"/>
</dbReference>
<dbReference type="GO" id="GO:0005524">
    <property type="term" value="F:ATP binding"/>
    <property type="evidence" value="ECO:0007669"/>
    <property type="project" value="UniProtKB-KW"/>
</dbReference>
<dbReference type="SUPFAM" id="SSF56112">
    <property type="entry name" value="Protein kinase-like (PK-like)"/>
    <property type="match status" value="1"/>
</dbReference>
<gene>
    <name evidence="7" type="ORF">C0039_03855</name>
</gene>
<dbReference type="AlphaFoldDB" id="A0A2N5X793"/>
<dbReference type="EMBL" id="PKUS01000002">
    <property type="protein sequence ID" value="PLW70349.1"/>
    <property type="molecule type" value="Genomic_DNA"/>
</dbReference>
<sequence>MAENSIGPYSIVRLIKQGGQGSVYLGYDGRLRRKVAIKIDALPESRAARRRALAEARKAARINSPHVVQIYDLVESGGYLAIVMEYVPGVDLEEVLTHRRLSLSSILAVAAEVSAALAASRQRRIVHGDLKAANVLIARSGDIKLTDFGIARHCADAGPATAGSPGAITPEHVDGSSLDVRSDLFALGALLFRMLTGEHAFFRHGKTDTAALLEVDRSQLWAQMPGQEAVPGDLLPLVESLLQTDPADRPQNTHPVRSQLRALQRSLPLHAANSLQDEASPYYRPESPEDIPLEIPRPLCEKGRSRLEYSAGSRLLRYLSGLRMFTRITLAAVFLFTSVALVAVATHERPVRVHFEAPQIVFASRDGVPGDINREWLMRNVQAAVGGELGAMQVSGSVHPRAYYASLADKEPEYVINTGLRCSAVLCVFSISRENAGQFDFRQAVISPGLPETAWTTLVEHNSRALFP</sequence>
<feature type="transmembrane region" description="Helical" evidence="5">
    <location>
        <begin position="324"/>
        <end position="345"/>
    </location>
</feature>
<name>A0A2N5X793_9GAMM</name>
<keyword evidence="3" id="KW-0418">Kinase</keyword>
<evidence type="ECO:0000256" key="4">
    <source>
        <dbReference type="ARBA" id="ARBA00022840"/>
    </source>
</evidence>
<dbReference type="InterPro" id="IPR011009">
    <property type="entry name" value="Kinase-like_dom_sf"/>
</dbReference>
<comment type="caution">
    <text evidence="7">The sequence shown here is derived from an EMBL/GenBank/DDBJ whole genome shotgun (WGS) entry which is preliminary data.</text>
</comment>
<evidence type="ECO:0000313" key="7">
    <source>
        <dbReference type="EMBL" id="PLW70349.1"/>
    </source>
</evidence>
<dbReference type="Pfam" id="PF00069">
    <property type="entry name" value="Pkinase"/>
    <property type="match status" value="1"/>
</dbReference>
<dbReference type="PANTHER" id="PTHR43289:SF34">
    <property type="entry name" value="SERINE_THREONINE-PROTEIN KINASE YBDM-RELATED"/>
    <property type="match status" value="1"/>
</dbReference>
<keyword evidence="5" id="KW-0472">Membrane</keyword>
<dbReference type="InterPro" id="IPR000719">
    <property type="entry name" value="Prot_kinase_dom"/>
</dbReference>
<feature type="domain" description="Protein kinase" evidence="6">
    <location>
        <begin position="9"/>
        <end position="263"/>
    </location>
</feature>
<dbReference type="Gene3D" id="3.30.200.20">
    <property type="entry name" value="Phosphorylase Kinase, domain 1"/>
    <property type="match status" value="1"/>
</dbReference>
<keyword evidence="1" id="KW-0808">Transferase</keyword>
<evidence type="ECO:0000256" key="2">
    <source>
        <dbReference type="ARBA" id="ARBA00022741"/>
    </source>
</evidence>
<keyword evidence="2" id="KW-0547">Nucleotide-binding</keyword>
<dbReference type="CDD" id="cd14014">
    <property type="entry name" value="STKc_PknB_like"/>
    <property type="match status" value="1"/>
</dbReference>
<accession>A0A2N5X793</accession>
<dbReference type="InterPro" id="IPR008271">
    <property type="entry name" value="Ser/Thr_kinase_AS"/>
</dbReference>
<evidence type="ECO:0000313" key="8">
    <source>
        <dbReference type="Proteomes" id="UP000235005"/>
    </source>
</evidence>
<dbReference type="PANTHER" id="PTHR43289">
    <property type="entry name" value="MITOGEN-ACTIVATED PROTEIN KINASE KINASE KINASE 20-RELATED"/>
    <property type="match status" value="1"/>
</dbReference>
<protein>
    <recommendedName>
        <fullName evidence="6">Protein kinase domain-containing protein</fullName>
    </recommendedName>
</protein>
<proteinExistence type="predicted"/>